<dbReference type="GO" id="GO:0006893">
    <property type="term" value="P:Golgi to plasma membrane transport"/>
    <property type="evidence" value="ECO:0007669"/>
    <property type="project" value="TreeGrafter"/>
</dbReference>
<evidence type="ECO:0000259" key="8">
    <source>
        <dbReference type="Pfam" id="PF07393"/>
    </source>
</evidence>
<keyword evidence="4" id="KW-0268">Exocytosis</keyword>
<protein>
    <recommendedName>
        <fullName evidence="2">Exocyst complex component 5</fullName>
    </recommendedName>
    <alternativeName>
        <fullName evidence="6">Exocyst complex component Sec10</fullName>
    </alternativeName>
</protein>
<dbReference type="Pfam" id="PF20667">
    <property type="entry name" value="Sec10_N"/>
    <property type="match status" value="1"/>
</dbReference>
<reference evidence="10" key="2">
    <citation type="submission" date="2025-09" db="UniProtKB">
        <authorList>
            <consortium name="Ensembl"/>
        </authorList>
    </citation>
    <scope>IDENTIFICATION</scope>
</reference>
<feature type="coiled-coil region" evidence="7">
    <location>
        <begin position="48"/>
        <end position="75"/>
    </location>
</feature>
<evidence type="ECO:0000313" key="11">
    <source>
        <dbReference type="Proteomes" id="UP000472277"/>
    </source>
</evidence>
<dbReference type="Ensembl" id="ENSSTUT00000042400.1">
    <property type="protein sequence ID" value="ENSSTUP00000040574.1"/>
    <property type="gene ID" value="ENSSTUG00000016518.1"/>
</dbReference>
<evidence type="ECO:0000256" key="4">
    <source>
        <dbReference type="ARBA" id="ARBA00022483"/>
    </source>
</evidence>
<accession>A0A673Z0E6</accession>
<dbReference type="Pfam" id="PF07393">
    <property type="entry name" value="Sec10_HB"/>
    <property type="match status" value="1"/>
</dbReference>
<dbReference type="InterPro" id="IPR048627">
    <property type="entry name" value="Sec10_HB"/>
</dbReference>
<organism evidence="10 11">
    <name type="scientific">Salmo trutta</name>
    <name type="common">Brown trout</name>
    <dbReference type="NCBI Taxonomy" id="8032"/>
    <lineage>
        <taxon>Eukaryota</taxon>
        <taxon>Metazoa</taxon>
        <taxon>Chordata</taxon>
        <taxon>Craniata</taxon>
        <taxon>Vertebrata</taxon>
        <taxon>Euteleostomi</taxon>
        <taxon>Actinopterygii</taxon>
        <taxon>Neopterygii</taxon>
        <taxon>Teleostei</taxon>
        <taxon>Protacanthopterygii</taxon>
        <taxon>Salmoniformes</taxon>
        <taxon>Salmonidae</taxon>
        <taxon>Salmoninae</taxon>
        <taxon>Salmo</taxon>
    </lineage>
</organism>
<evidence type="ECO:0000256" key="7">
    <source>
        <dbReference type="SAM" id="Coils"/>
    </source>
</evidence>
<evidence type="ECO:0000256" key="2">
    <source>
        <dbReference type="ARBA" id="ARBA00017524"/>
    </source>
</evidence>
<dbReference type="PANTHER" id="PTHR12100:SF0">
    <property type="entry name" value="EXOCYST COMPLEX COMPONENT 5"/>
    <property type="match status" value="1"/>
</dbReference>
<dbReference type="GO" id="GO:0000145">
    <property type="term" value="C:exocyst"/>
    <property type="evidence" value="ECO:0007669"/>
    <property type="project" value="TreeGrafter"/>
</dbReference>
<dbReference type="GO" id="GO:0006887">
    <property type="term" value="P:exocytosis"/>
    <property type="evidence" value="ECO:0007669"/>
    <property type="project" value="UniProtKB-KW"/>
</dbReference>
<proteinExistence type="inferred from homology"/>
<feature type="domain" description="Exocyst complex component Sec10 N-terminal" evidence="9">
    <location>
        <begin position="44"/>
        <end position="153"/>
    </location>
</feature>
<dbReference type="InterPro" id="IPR009976">
    <property type="entry name" value="Sec10-like"/>
</dbReference>
<name>A0A673Z0E6_SALTR</name>
<keyword evidence="3" id="KW-0813">Transport</keyword>
<feature type="domain" description="Exocyst complex component Sec10-like alpha-helical bundle" evidence="8">
    <location>
        <begin position="163"/>
        <end position="716"/>
    </location>
</feature>
<evidence type="ECO:0000256" key="3">
    <source>
        <dbReference type="ARBA" id="ARBA00022448"/>
    </source>
</evidence>
<dbReference type="PANTHER" id="PTHR12100">
    <property type="entry name" value="SEC10"/>
    <property type="match status" value="1"/>
</dbReference>
<evidence type="ECO:0000259" key="9">
    <source>
        <dbReference type="Pfam" id="PF20667"/>
    </source>
</evidence>
<evidence type="ECO:0000256" key="1">
    <source>
        <dbReference type="ARBA" id="ARBA00006572"/>
    </source>
</evidence>
<comment type="similarity">
    <text evidence="1">Belongs to the SEC10 family.</text>
</comment>
<dbReference type="FunCoup" id="A0A673Z0E6">
    <property type="interactions" value="2900"/>
</dbReference>
<gene>
    <name evidence="10" type="primary">EXOC5</name>
    <name evidence="10" type="synonym">LOC115172586</name>
</gene>
<dbReference type="OMA" id="PLCKHHY"/>
<dbReference type="Proteomes" id="UP000472277">
    <property type="component" value="Chromosome 33"/>
</dbReference>
<dbReference type="AlphaFoldDB" id="A0A673Z0E6"/>
<dbReference type="GeneTree" id="ENSGT00390000012837"/>
<evidence type="ECO:0000313" key="10">
    <source>
        <dbReference type="Ensembl" id="ENSSTUP00000040574.1"/>
    </source>
</evidence>
<dbReference type="InParanoid" id="A0A673Z0E6"/>
<evidence type="ECO:0000256" key="6">
    <source>
        <dbReference type="ARBA" id="ARBA00031471"/>
    </source>
</evidence>
<dbReference type="InterPro" id="IPR048625">
    <property type="entry name" value="Sec10_N"/>
</dbReference>
<keyword evidence="5 7" id="KW-0175">Coiled coil</keyword>
<reference evidence="10" key="1">
    <citation type="submission" date="2025-08" db="UniProtKB">
        <authorList>
            <consortium name="Ensembl"/>
        </authorList>
    </citation>
    <scope>IDENTIFICATION</scope>
</reference>
<sequence length="718" mass="83183">VWYFSQLFISLTGQEPFDADEYIERLAWRTPGGGSKGGAEAFDPKRLLEEFENHIEELKHLDEKIQRRVEKLEHQCHREAKEFAHKVQDLQRSNQVAFQHFQELDEHISYVATKVCHLGDQLEGVNTPRQRAVEAQRLMTYFNEFLDGELRSDVFNNPEKIKEAADIIQKLHLIAQELPFDRFADVKAKIASKYHDLERQLIQEFTAAQRRGEIGRMREVAAVLLHFKVTHKHWTHFDVSILKEMCVIGAYMRSDVFEDTALLCQRVNKQVGEVFQSPETVMAKLIQNIFENKLQAHVKEKLDETRHSDVEQYLKNLYDLYTRTTALASKLTEFNLGSDKHTFLSKLIKNIFSSYLESYIEMEKDYLRTRSAMILQRYYDSKNHQKRPQGGGSIQELKERIRQRTNLPLGPSIDTHGETFLSQEVVVNLLQETRHAFERCNRLSDPSDLPKNAFSIFLLLVEHLCVDHIDYALEIGLSAIPSADAKNANLYFLDVVQQANTIFHLFDKQFNDHLMPLISSSPKLTECLHKKKEVIEQMEVKLDTGIDRTLNCMVGQMKHILATEQKKTDFRPEDENNVMIQCTAACSKVCVYVSRQVERVRKSMDGKNVDTVLTELGVRFHRLIHEHLQQYSYSSMGGMLAICDVADYRKSAKDFRVPLVLQLFDTLHALCNLLVVAPDNLKQVCSGEQLTNLDRNLLHAFVQLRVDYRQARLGRHFS</sequence>
<evidence type="ECO:0000256" key="5">
    <source>
        <dbReference type="ARBA" id="ARBA00023054"/>
    </source>
</evidence>
<keyword evidence="11" id="KW-1185">Reference proteome</keyword>